<evidence type="ECO:0000313" key="6">
    <source>
        <dbReference type="EMBL" id="RDY09539.1"/>
    </source>
</evidence>
<dbReference type="NCBIfam" id="TIGR00517">
    <property type="entry name" value="acyl_carrier"/>
    <property type="match status" value="1"/>
</dbReference>
<dbReference type="NCBIfam" id="NF002148">
    <property type="entry name" value="PRK00982.1-2"/>
    <property type="match status" value="1"/>
</dbReference>
<dbReference type="Proteomes" id="UP000257109">
    <property type="component" value="Unassembled WGS sequence"/>
</dbReference>
<keyword evidence="4" id="KW-0276">Fatty acid metabolism</keyword>
<reference evidence="6" key="1">
    <citation type="submission" date="2018-05" db="EMBL/GenBank/DDBJ databases">
        <title>Draft genome of Mucuna pruriens seed.</title>
        <authorList>
            <person name="Nnadi N.E."/>
            <person name="Vos R."/>
            <person name="Hasami M.H."/>
            <person name="Devisetty U.K."/>
            <person name="Aguiy J.C."/>
        </authorList>
    </citation>
    <scope>NUCLEOTIDE SEQUENCE [LARGE SCALE GENOMIC DNA]</scope>
    <source>
        <strain evidence="6">JCA_2017</strain>
    </source>
</reference>
<comment type="caution">
    <text evidence="6">The sequence shown here is derived from an EMBL/GenBank/DDBJ whole genome shotgun (WGS) entry which is preliminary data.</text>
</comment>
<dbReference type="NCBIfam" id="NF002150">
    <property type="entry name" value="PRK00982.1-4"/>
    <property type="match status" value="1"/>
</dbReference>
<dbReference type="HAMAP" id="MF_01217">
    <property type="entry name" value="Acyl_carrier"/>
    <property type="match status" value="1"/>
</dbReference>
<accession>A0A371I3E5</accession>
<dbReference type="AlphaFoldDB" id="A0A371I3E5"/>
<feature type="non-terminal residue" evidence="6">
    <location>
        <position position="154"/>
    </location>
</feature>
<keyword evidence="3" id="KW-0597">Phosphoprotein</keyword>
<feature type="domain" description="Carrier" evidence="5">
    <location>
        <begin position="76"/>
        <end position="150"/>
    </location>
</feature>
<dbReference type="InterPro" id="IPR003231">
    <property type="entry name" value="ACP"/>
</dbReference>
<keyword evidence="2 4" id="KW-0596">Phosphopantetheine</keyword>
<evidence type="ECO:0000256" key="2">
    <source>
        <dbReference type="ARBA" id="ARBA00022450"/>
    </source>
</evidence>
<dbReference type="InterPro" id="IPR044813">
    <property type="entry name" value="ACP_chloroplastic"/>
</dbReference>
<keyword evidence="4" id="KW-0443">Lipid metabolism</keyword>
<gene>
    <name evidence="6" type="primary">ACP1</name>
    <name evidence="6" type="ORF">CR513_06074</name>
</gene>
<evidence type="ECO:0000256" key="4">
    <source>
        <dbReference type="RuleBase" id="RU000722"/>
    </source>
</evidence>
<dbReference type="PANTHER" id="PTHR46153:SF2">
    <property type="entry name" value="ACYL CARRIER PROTEIN"/>
    <property type="match status" value="1"/>
</dbReference>
<evidence type="ECO:0000256" key="3">
    <source>
        <dbReference type="ARBA" id="ARBA00022553"/>
    </source>
</evidence>
<keyword evidence="4" id="KW-0444">Lipid biosynthesis</keyword>
<keyword evidence="7" id="KW-1185">Reference proteome</keyword>
<dbReference type="PANTHER" id="PTHR46153">
    <property type="entry name" value="ACYL CARRIER PROTEIN"/>
    <property type="match status" value="1"/>
</dbReference>
<dbReference type="InterPro" id="IPR009081">
    <property type="entry name" value="PP-bd_ACP"/>
</dbReference>
<evidence type="ECO:0000313" key="7">
    <source>
        <dbReference type="Proteomes" id="UP000257109"/>
    </source>
</evidence>
<dbReference type="PROSITE" id="PS50075">
    <property type="entry name" value="CARRIER"/>
    <property type="match status" value="1"/>
</dbReference>
<comment type="function">
    <text evidence="4">Carrier of the growing fatty acid chain in fatty acid biosynthesis.</text>
</comment>
<sequence length="154" mass="16251">MASILSTSSTSLATLSFNSSVRTTTTHQMKHLSTMGSSMFGGLKLVNKVQLKGARKTSFALSDGIDTIISCSIAQPETVQIVQSTIAKQLSIDEATVTPQTKFSELGADSLDTVEIMMALEEKFDISIGEGGAENISTVQDAADLIEKVKTGST</sequence>
<evidence type="ECO:0000259" key="5">
    <source>
        <dbReference type="PROSITE" id="PS50075"/>
    </source>
</evidence>
<dbReference type="EMBL" id="QJKJ01001027">
    <property type="protein sequence ID" value="RDY09539.1"/>
    <property type="molecule type" value="Genomic_DNA"/>
</dbReference>
<dbReference type="GO" id="GO:0000036">
    <property type="term" value="F:acyl carrier activity"/>
    <property type="evidence" value="ECO:0007669"/>
    <property type="project" value="InterPro"/>
</dbReference>
<dbReference type="Pfam" id="PF00550">
    <property type="entry name" value="PP-binding"/>
    <property type="match status" value="1"/>
</dbReference>
<proteinExistence type="inferred from homology"/>
<dbReference type="STRING" id="157652.A0A371I3E5"/>
<dbReference type="Gene3D" id="1.10.1200.10">
    <property type="entry name" value="ACP-like"/>
    <property type="match status" value="1"/>
</dbReference>
<keyword evidence="4" id="KW-0275">Fatty acid biosynthesis</keyword>
<comment type="similarity">
    <text evidence="1">Belongs to the acyl carrier protein (ACP) family.</text>
</comment>
<name>A0A371I3E5_MUCPR</name>
<organism evidence="6 7">
    <name type="scientific">Mucuna pruriens</name>
    <name type="common">Velvet bean</name>
    <name type="synonym">Dolichos pruriens</name>
    <dbReference type="NCBI Taxonomy" id="157652"/>
    <lineage>
        <taxon>Eukaryota</taxon>
        <taxon>Viridiplantae</taxon>
        <taxon>Streptophyta</taxon>
        <taxon>Embryophyta</taxon>
        <taxon>Tracheophyta</taxon>
        <taxon>Spermatophyta</taxon>
        <taxon>Magnoliopsida</taxon>
        <taxon>eudicotyledons</taxon>
        <taxon>Gunneridae</taxon>
        <taxon>Pentapetalae</taxon>
        <taxon>rosids</taxon>
        <taxon>fabids</taxon>
        <taxon>Fabales</taxon>
        <taxon>Fabaceae</taxon>
        <taxon>Papilionoideae</taxon>
        <taxon>50 kb inversion clade</taxon>
        <taxon>NPAAA clade</taxon>
        <taxon>indigoferoid/millettioid clade</taxon>
        <taxon>Phaseoleae</taxon>
        <taxon>Mucuna</taxon>
    </lineage>
</organism>
<dbReference type="SUPFAM" id="SSF47336">
    <property type="entry name" value="ACP-like"/>
    <property type="match status" value="1"/>
</dbReference>
<dbReference type="InterPro" id="IPR036736">
    <property type="entry name" value="ACP-like_sf"/>
</dbReference>
<protein>
    <recommendedName>
        <fullName evidence="4">Acyl carrier protein</fullName>
    </recommendedName>
</protein>
<evidence type="ECO:0000256" key="1">
    <source>
        <dbReference type="ARBA" id="ARBA00010930"/>
    </source>
</evidence>
<dbReference type="OrthoDB" id="448946at2759"/>